<reference evidence="1" key="1">
    <citation type="journal article" date="2021" name="Genome Biol. Evol.">
        <title>A High-Quality Reference Genome for a Parasitic Bivalve with Doubly Uniparental Inheritance (Bivalvia: Unionida).</title>
        <authorList>
            <person name="Smith C.H."/>
        </authorList>
    </citation>
    <scope>NUCLEOTIDE SEQUENCE</scope>
    <source>
        <strain evidence="1">CHS0354</strain>
    </source>
</reference>
<evidence type="ECO:0000313" key="2">
    <source>
        <dbReference type="Proteomes" id="UP001195483"/>
    </source>
</evidence>
<dbReference type="EMBL" id="JAEAOA010001827">
    <property type="protein sequence ID" value="KAK3586439.1"/>
    <property type="molecule type" value="Genomic_DNA"/>
</dbReference>
<gene>
    <name evidence="1" type="ORF">CHS0354_030694</name>
</gene>
<sequence>MERNEEVGLLAPHCRSQEEFKLHVTLNSTICLTVNGFQEKSSVTVTSSKPEHCKRNLHFFCCESRKIANAALRNYGKF</sequence>
<name>A0AAE0VQG1_9BIVA</name>
<dbReference type="AlphaFoldDB" id="A0AAE0VQG1"/>
<comment type="caution">
    <text evidence="1">The sequence shown here is derived from an EMBL/GenBank/DDBJ whole genome shotgun (WGS) entry which is preliminary data.</text>
</comment>
<reference evidence="1" key="3">
    <citation type="submission" date="2023-05" db="EMBL/GenBank/DDBJ databases">
        <authorList>
            <person name="Smith C.H."/>
        </authorList>
    </citation>
    <scope>NUCLEOTIDE SEQUENCE</scope>
    <source>
        <strain evidence="1">CHS0354</strain>
        <tissue evidence="1">Mantle</tissue>
    </source>
</reference>
<reference evidence="1" key="2">
    <citation type="journal article" date="2021" name="Genome Biol. Evol.">
        <title>Developing a high-quality reference genome for a parasitic bivalve with doubly uniparental inheritance (Bivalvia: Unionida).</title>
        <authorList>
            <person name="Smith C.H."/>
        </authorList>
    </citation>
    <scope>NUCLEOTIDE SEQUENCE</scope>
    <source>
        <strain evidence="1">CHS0354</strain>
        <tissue evidence="1">Mantle</tissue>
    </source>
</reference>
<proteinExistence type="predicted"/>
<accession>A0AAE0VQG1</accession>
<protein>
    <submittedName>
        <fullName evidence="1">Uncharacterized protein</fullName>
    </submittedName>
</protein>
<keyword evidence="2" id="KW-1185">Reference proteome</keyword>
<organism evidence="1 2">
    <name type="scientific">Potamilus streckersoni</name>
    <dbReference type="NCBI Taxonomy" id="2493646"/>
    <lineage>
        <taxon>Eukaryota</taxon>
        <taxon>Metazoa</taxon>
        <taxon>Spiralia</taxon>
        <taxon>Lophotrochozoa</taxon>
        <taxon>Mollusca</taxon>
        <taxon>Bivalvia</taxon>
        <taxon>Autobranchia</taxon>
        <taxon>Heteroconchia</taxon>
        <taxon>Palaeoheterodonta</taxon>
        <taxon>Unionida</taxon>
        <taxon>Unionoidea</taxon>
        <taxon>Unionidae</taxon>
        <taxon>Ambleminae</taxon>
        <taxon>Lampsilini</taxon>
        <taxon>Potamilus</taxon>
    </lineage>
</organism>
<evidence type="ECO:0000313" key="1">
    <source>
        <dbReference type="EMBL" id="KAK3586439.1"/>
    </source>
</evidence>
<dbReference type="Proteomes" id="UP001195483">
    <property type="component" value="Unassembled WGS sequence"/>
</dbReference>